<reference evidence="2" key="1">
    <citation type="submission" date="2020-04" db="EMBL/GenBank/DDBJ databases">
        <authorList>
            <person name="Zhang T."/>
        </authorList>
    </citation>
    <scope>NUCLEOTIDE SEQUENCE</scope>
    <source>
        <strain evidence="2">HKST-UBA01</strain>
    </source>
</reference>
<dbReference type="EMBL" id="JAGQHR010001041">
    <property type="protein sequence ID" value="MCA9730199.1"/>
    <property type="molecule type" value="Genomic_DNA"/>
</dbReference>
<accession>A0A956RT66</accession>
<evidence type="ECO:0000259" key="1">
    <source>
        <dbReference type="Pfam" id="PF00326"/>
    </source>
</evidence>
<dbReference type="GO" id="GO:0006508">
    <property type="term" value="P:proteolysis"/>
    <property type="evidence" value="ECO:0007669"/>
    <property type="project" value="InterPro"/>
</dbReference>
<dbReference type="InterPro" id="IPR050585">
    <property type="entry name" value="Xaa-Pro_dipeptidyl-ppase/CocE"/>
</dbReference>
<protein>
    <submittedName>
        <fullName evidence="2">S9 family peptidase</fullName>
    </submittedName>
</protein>
<evidence type="ECO:0000313" key="2">
    <source>
        <dbReference type="EMBL" id="MCA9730199.1"/>
    </source>
</evidence>
<proteinExistence type="predicted"/>
<name>A0A956RT66_UNCEI</name>
<sequence>FSPSHPESFRIVKQASDLELDPQYLSPAEPIRYPSENGRTSHAYYYPPCNPDFEGPAGALPPLLVKSHGGPTGSTSTAFDAGIQFWTSRGFAVVDVNYGGSTGYGRAYRNLLRDAWGVVDVEDCVAAARWVAQQGLVDPGHMAIHGGSAGGYTTLCALAFHDVFRAGASYYGVADLELLVADTHKFESRYCDSLLGPYPEQRERYRERSPIHHTDSLSCPIILFQGLLDPIVPPNQAEAMAAALASKGIPYAHVTYPDERHGFRNAENVQHSLLAELSFYAQVFGFEPADEMEPITIIRP</sequence>
<dbReference type="SUPFAM" id="SSF53474">
    <property type="entry name" value="alpha/beta-Hydrolases"/>
    <property type="match status" value="1"/>
</dbReference>
<dbReference type="Proteomes" id="UP000697710">
    <property type="component" value="Unassembled WGS sequence"/>
</dbReference>
<dbReference type="InterPro" id="IPR029058">
    <property type="entry name" value="AB_hydrolase_fold"/>
</dbReference>
<dbReference type="InterPro" id="IPR001375">
    <property type="entry name" value="Peptidase_S9_cat"/>
</dbReference>
<dbReference type="PANTHER" id="PTHR43056">
    <property type="entry name" value="PEPTIDASE S9 PROLYL OLIGOPEPTIDASE"/>
    <property type="match status" value="1"/>
</dbReference>
<dbReference type="PANTHER" id="PTHR43056:SF5">
    <property type="entry name" value="PEPTIDASE S9 PROLYL OLIGOPEPTIDASE CATALYTIC DOMAIN-CONTAINING PROTEIN"/>
    <property type="match status" value="1"/>
</dbReference>
<evidence type="ECO:0000313" key="3">
    <source>
        <dbReference type="Proteomes" id="UP000697710"/>
    </source>
</evidence>
<dbReference type="Gene3D" id="3.40.50.1820">
    <property type="entry name" value="alpha/beta hydrolase"/>
    <property type="match status" value="1"/>
</dbReference>
<dbReference type="AlphaFoldDB" id="A0A956RT66"/>
<feature type="domain" description="Peptidase S9 prolyl oligopeptidase catalytic" evidence="1">
    <location>
        <begin position="78"/>
        <end position="285"/>
    </location>
</feature>
<dbReference type="Pfam" id="PF00326">
    <property type="entry name" value="Peptidase_S9"/>
    <property type="match status" value="1"/>
</dbReference>
<organism evidence="2 3">
    <name type="scientific">Eiseniibacteriota bacterium</name>
    <dbReference type="NCBI Taxonomy" id="2212470"/>
    <lineage>
        <taxon>Bacteria</taxon>
        <taxon>Candidatus Eiseniibacteriota</taxon>
    </lineage>
</organism>
<gene>
    <name evidence="2" type="ORF">KC729_21120</name>
</gene>
<dbReference type="GO" id="GO:0008236">
    <property type="term" value="F:serine-type peptidase activity"/>
    <property type="evidence" value="ECO:0007669"/>
    <property type="project" value="InterPro"/>
</dbReference>
<reference evidence="2" key="2">
    <citation type="journal article" date="2021" name="Microbiome">
        <title>Successional dynamics and alternative stable states in a saline activated sludge microbial community over 9 years.</title>
        <authorList>
            <person name="Wang Y."/>
            <person name="Ye J."/>
            <person name="Ju F."/>
            <person name="Liu L."/>
            <person name="Boyd J.A."/>
            <person name="Deng Y."/>
            <person name="Parks D.H."/>
            <person name="Jiang X."/>
            <person name="Yin X."/>
            <person name="Woodcroft B.J."/>
            <person name="Tyson G.W."/>
            <person name="Hugenholtz P."/>
            <person name="Polz M.F."/>
            <person name="Zhang T."/>
        </authorList>
    </citation>
    <scope>NUCLEOTIDE SEQUENCE</scope>
    <source>
        <strain evidence="2">HKST-UBA01</strain>
    </source>
</reference>
<feature type="non-terminal residue" evidence="2">
    <location>
        <position position="1"/>
    </location>
</feature>
<comment type="caution">
    <text evidence="2">The sequence shown here is derived from an EMBL/GenBank/DDBJ whole genome shotgun (WGS) entry which is preliminary data.</text>
</comment>